<dbReference type="SMART" id="SM00365">
    <property type="entry name" value="LRR_SD22"/>
    <property type="match status" value="5"/>
</dbReference>
<dbReference type="SUPFAM" id="SSF52058">
    <property type="entry name" value="L domain-like"/>
    <property type="match status" value="1"/>
</dbReference>
<dbReference type="Pfam" id="PF23010">
    <property type="entry name" value="RA_3"/>
    <property type="match status" value="1"/>
</dbReference>
<accession>A0AAD6X1U9</accession>
<keyword evidence="1" id="KW-0433">Leucine-rich repeat</keyword>
<dbReference type="EMBL" id="JARJCM010000079">
    <property type="protein sequence ID" value="KAJ7031746.1"/>
    <property type="molecule type" value="Genomic_DNA"/>
</dbReference>
<dbReference type="InterPro" id="IPR036457">
    <property type="entry name" value="PPM-type-like_dom_sf"/>
</dbReference>
<dbReference type="Proteomes" id="UP001218188">
    <property type="component" value="Unassembled WGS sequence"/>
</dbReference>
<name>A0AAD6X1U9_9AGAR</name>
<dbReference type="PANTHER" id="PTHR48051">
    <property type="match status" value="1"/>
</dbReference>
<dbReference type="InterPro" id="IPR032675">
    <property type="entry name" value="LRR_dom_sf"/>
</dbReference>
<dbReference type="Pfam" id="PF00481">
    <property type="entry name" value="PP2C"/>
    <property type="match status" value="1"/>
</dbReference>
<reference evidence="7" key="1">
    <citation type="submission" date="2023-03" db="EMBL/GenBank/DDBJ databases">
        <title>Massive genome expansion in bonnet fungi (Mycena s.s.) driven by repeated elements and novel gene families across ecological guilds.</title>
        <authorList>
            <consortium name="Lawrence Berkeley National Laboratory"/>
            <person name="Harder C.B."/>
            <person name="Miyauchi S."/>
            <person name="Viragh M."/>
            <person name="Kuo A."/>
            <person name="Thoen E."/>
            <person name="Andreopoulos B."/>
            <person name="Lu D."/>
            <person name="Skrede I."/>
            <person name="Drula E."/>
            <person name="Henrissat B."/>
            <person name="Morin E."/>
            <person name="Kohler A."/>
            <person name="Barry K."/>
            <person name="LaButti K."/>
            <person name="Morin E."/>
            <person name="Salamov A."/>
            <person name="Lipzen A."/>
            <person name="Mereny Z."/>
            <person name="Hegedus B."/>
            <person name="Baldrian P."/>
            <person name="Stursova M."/>
            <person name="Weitz H."/>
            <person name="Taylor A."/>
            <person name="Grigoriev I.V."/>
            <person name="Nagy L.G."/>
            <person name="Martin F."/>
            <person name="Kauserud H."/>
        </authorList>
    </citation>
    <scope>NUCLEOTIDE SEQUENCE</scope>
    <source>
        <strain evidence="7">CBHHK200</strain>
    </source>
</reference>
<dbReference type="InterPro" id="IPR003591">
    <property type="entry name" value="Leu-rich_rpt_typical-subtyp"/>
</dbReference>
<keyword evidence="2" id="KW-0479">Metal-binding</keyword>
<dbReference type="CDD" id="cd07302">
    <property type="entry name" value="CHD"/>
    <property type="match status" value="1"/>
</dbReference>
<proteinExistence type="predicted"/>
<dbReference type="Gene3D" id="3.60.40.10">
    <property type="entry name" value="PPM-type phosphatase domain"/>
    <property type="match status" value="1"/>
</dbReference>
<evidence type="ECO:0000256" key="4">
    <source>
        <dbReference type="SAM" id="MobiDB-lite"/>
    </source>
</evidence>
<evidence type="ECO:0000256" key="2">
    <source>
        <dbReference type="ARBA" id="ARBA00022723"/>
    </source>
</evidence>
<organism evidence="7 8">
    <name type="scientific">Mycena alexandri</name>
    <dbReference type="NCBI Taxonomy" id="1745969"/>
    <lineage>
        <taxon>Eukaryota</taxon>
        <taxon>Fungi</taxon>
        <taxon>Dikarya</taxon>
        <taxon>Basidiomycota</taxon>
        <taxon>Agaricomycotina</taxon>
        <taxon>Agaricomycetes</taxon>
        <taxon>Agaricomycetidae</taxon>
        <taxon>Agaricales</taxon>
        <taxon>Marasmiineae</taxon>
        <taxon>Mycenaceae</taxon>
        <taxon>Mycena</taxon>
    </lineage>
</organism>
<dbReference type="InterPro" id="IPR050216">
    <property type="entry name" value="LRR_domain-containing"/>
</dbReference>
<keyword evidence="3" id="KW-0677">Repeat</keyword>
<dbReference type="SMART" id="SM00332">
    <property type="entry name" value="PP2Cc"/>
    <property type="match status" value="1"/>
</dbReference>
<feature type="compositionally biased region" description="Low complexity" evidence="4">
    <location>
        <begin position="726"/>
        <end position="737"/>
    </location>
</feature>
<gene>
    <name evidence="7" type="ORF">C8F04DRAFT_1360998</name>
</gene>
<feature type="region of interest" description="Disordered" evidence="4">
    <location>
        <begin position="1"/>
        <end position="45"/>
    </location>
</feature>
<dbReference type="GO" id="GO:0046872">
    <property type="term" value="F:metal ion binding"/>
    <property type="evidence" value="ECO:0007669"/>
    <property type="project" value="UniProtKB-KW"/>
</dbReference>
<dbReference type="PROSITE" id="PS50125">
    <property type="entry name" value="GUANYLATE_CYCLASE_2"/>
    <property type="match status" value="1"/>
</dbReference>
<dbReference type="GO" id="GO:0035556">
    <property type="term" value="P:intracellular signal transduction"/>
    <property type="evidence" value="ECO:0007669"/>
    <property type="project" value="InterPro"/>
</dbReference>
<dbReference type="Pfam" id="PF13855">
    <property type="entry name" value="LRR_8"/>
    <property type="match status" value="4"/>
</dbReference>
<dbReference type="GO" id="GO:0009190">
    <property type="term" value="P:cyclic nucleotide biosynthetic process"/>
    <property type="evidence" value="ECO:0007669"/>
    <property type="project" value="InterPro"/>
</dbReference>
<dbReference type="SUPFAM" id="SSF55073">
    <property type="entry name" value="Nucleotide cyclase"/>
    <property type="match status" value="1"/>
</dbReference>
<dbReference type="PROSITE" id="PS51450">
    <property type="entry name" value="LRR"/>
    <property type="match status" value="2"/>
</dbReference>
<feature type="region of interest" description="Disordered" evidence="4">
    <location>
        <begin position="718"/>
        <end position="737"/>
    </location>
</feature>
<feature type="domain" description="Guanylate cyclase" evidence="5">
    <location>
        <begin position="1112"/>
        <end position="1249"/>
    </location>
</feature>
<evidence type="ECO:0000256" key="1">
    <source>
        <dbReference type="ARBA" id="ARBA00022614"/>
    </source>
</evidence>
<dbReference type="SMART" id="SM00369">
    <property type="entry name" value="LRR_TYP"/>
    <property type="match status" value="12"/>
</dbReference>
<dbReference type="SMART" id="SM00364">
    <property type="entry name" value="LRR_BAC"/>
    <property type="match status" value="12"/>
</dbReference>
<dbReference type="InterPro" id="IPR001054">
    <property type="entry name" value="A/G_cyclase"/>
</dbReference>
<dbReference type="CDD" id="cd00143">
    <property type="entry name" value="PP2Cc"/>
    <property type="match status" value="1"/>
</dbReference>
<evidence type="ECO:0000313" key="8">
    <source>
        <dbReference type="Proteomes" id="UP001218188"/>
    </source>
</evidence>
<sequence length="1439" mass="159517">MSEMHRDSRGGDFRIPESWAVTPAHGRRRDPEEESTSDYEGTSRSNAADLPRWKIRIYGPDNNDCILRISTADTVGSLTSLLDAKFSLSDRETYEMYLKERGRGERLLKQSARPAHILKTALEQAGYDETDGYDLLGGAGMPGVPFLLKFVYRSQFLGPTNDKELELNNFVHCNLSGRSLTTIPVILYPHANSIQLLRLSQNPITDIPLDFVQSCTSLRRLHLSHMFLKRVPHNVRYSESLTLLDLSSNRIASLDEAHLEDLPRLTTLNVQNNRLERLPESFRRLRRLTDLNISNNKFETFPVAVTELATGLTSLDISFNSISALPPEIGRLSNLVQLVVVGNQIAALPWEFSGLTHLRELDCRRNRIADLSVACMLPQLTSLSADHNSLQAFSFSLGPSLTVLDVSHNDITELVVSRGPIGSAPFGLTSLDLSNAKLSVLEDATLAQLTSLRTLKLDRNSFRSIPESLGDLTWLESLSCADNALSDFPESVGRLQKLESLDLHNNSLIALPVSLWNCASLSRLNVTSNLLRVWHDPPPFIPDADELPSFSPSALIPSPTFAPRRPSVSSTPNIPPLAHSLEMLYLAENSLTDEMLHPLMILKALRVLNLSFNDIQELPSNFFKHLTRLEEVFLSGNRLTHLPSEDLPSLDRLSTLFLNGNHLQHLPQELGKVKSLTLLDVGNNMLKYNINNLDYDWNWNFNKNLVYLNLSGNQQLQIKSDHHGQRPSTSSMSRQSMSGFSGLTRLRVLGLMDVTFTTTGTHTTSDIPDESDDRRVRTSSSTVNGLLYGIADTLGKNQHPHMMDLVHEFRGIKKDTVFAMFGRAYPTNQVVESTANGLAKFLKDNFIRVFISQLHSLDPGRAEGVPDALRRSFLKLNQDFHDTLFGPGAVRKISVAGGPAVTDPSLLHNGASGIVVYIVGKRMYVANAGNALAIVSRGGKAHPLSRKHEPYDREETARIRAAEGWISPPGLVNDELDISRSFGFYHLLPVVNARPDIFVYDLTSIDDRIIIANRGLWDYVQYQTAVDIVQRTQPMEAAQKLRDLAISYGAEGSTMIMVVCLENMFKVGPPAAPAVPEERRRRRGVPVTDRTLERLRDASNSVQVPPPVGHVAIVFTDIKGSTHLWEASPSGMLTALHLHNSLMRRHLRACGGYEVRTEGDCFMCSFPTVLAAVWWCLTIQMELLNVPWPQDILDCADGKAVYDVMGRLIYRGLSVRIGIHCGSPLCLPDPVTNRMDYFGLMVTRAARIASTAAGGQTMFSSDVLSELNARVFETEGSTDYSHLQPQKAVDAIRQLDPRVVSVGEVKLKGLEAPEVLSYLLPAALIGRKDHRDPVVVNPPSAFSPKISAQFDVPEVQAAGEIYSPPGQIDALPTTTDMTDAEVLTTLNSLTVGPETAEKTLQDKSQVPDSSLATKEALVAALRNLDERTLDEVWAMLHRR</sequence>
<evidence type="ECO:0000256" key="3">
    <source>
        <dbReference type="ARBA" id="ARBA00022737"/>
    </source>
</evidence>
<dbReference type="SUPFAM" id="SSF52047">
    <property type="entry name" value="RNI-like"/>
    <property type="match status" value="1"/>
</dbReference>
<comment type="caution">
    <text evidence="7">The sequence shown here is derived from an EMBL/GenBank/DDBJ whole genome shotgun (WGS) entry which is preliminary data.</text>
</comment>
<dbReference type="PROSITE" id="PS51746">
    <property type="entry name" value="PPM_2"/>
    <property type="match status" value="1"/>
</dbReference>
<dbReference type="InterPro" id="IPR055071">
    <property type="entry name" value="RA_PHLPP-like"/>
</dbReference>
<feature type="compositionally biased region" description="Basic and acidic residues" evidence="4">
    <location>
        <begin position="1"/>
        <end position="15"/>
    </location>
</feature>
<dbReference type="Gene3D" id="3.80.10.10">
    <property type="entry name" value="Ribonuclease Inhibitor"/>
    <property type="match status" value="3"/>
</dbReference>
<dbReference type="Pfam" id="PF00211">
    <property type="entry name" value="Guanylate_cyc"/>
    <property type="match status" value="1"/>
</dbReference>
<evidence type="ECO:0000259" key="6">
    <source>
        <dbReference type="PROSITE" id="PS51746"/>
    </source>
</evidence>
<dbReference type="FunFam" id="3.80.10.10:FF:001164">
    <property type="entry name" value="GH01279p"/>
    <property type="match status" value="1"/>
</dbReference>
<dbReference type="InterPro" id="IPR001611">
    <property type="entry name" value="Leu-rich_rpt"/>
</dbReference>
<feature type="domain" description="PPM-type phosphatase" evidence="6">
    <location>
        <begin position="787"/>
        <end position="1061"/>
    </location>
</feature>
<dbReference type="InterPro" id="IPR001932">
    <property type="entry name" value="PPM-type_phosphatase-like_dom"/>
</dbReference>
<evidence type="ECO:0000259" key="5">
    <source>
        <dbReference type="PROSITE" id="PS50125"/>
    </source>
</evidence>
<dbReference type="GO" id="GO:0005737">
    <property type="term" value="C:cytoplasm"/>
    <property type="evidence" value="ECO:0007669"/>
    <property type="project" value="TreeGrafter"/>
</dbReference>
<protein>
    <submittedName>
        <fullName evidence="7">Adenylate cyclase</fullName>
    </submittedName>
</protein>
<evidence type="ECO:0000313" key="7">
    <source>
        <dbReference type="EMBL" id="KAJ7031746.1"/>
    </source>
</evidence>
<dbReference type="SUPFAM" id="SSF81606">
    <property type="entry name" value="PP2C-like"/>
    <property type="match status" value="1"/>
</dbReference>
<keyword evidence="8" id="KW-1185">Reference proteome</keyword>
<dbReference type="SMART" id="SM00044">
    <property type="entry name" value="CYCc"/>
    <property type="match status" value="1"/>
</dbReference>
<dbReference type="PANTHER" id="PTHR48051:SF1">
    <property type="entry name" value="RAS SUPPRESSOR PROTEIN 1"/>
    <property type="match status" value="1"/>
</dbReference>
<dbReference type="Gene3D" id="3.30.70.1230">
    <property type="entry name" value="Nucleotide cyclase"/>
    <property type="match status" value="1"/>
</dbReference>
<dbReference type="InterPro" id="IPR029787">
    <property type="entry name" value="Nucleotide_cyclase"/>
</dbReference>